<dbReference type="AlphaFoldDB" id="A0A0G2YG01"/>
<evidence type="ECO:0000256" key="7">
    <source>
        <dbReference type="ARBA" id="ARBA00022630"/>
    </source>
</evidence>
<accession>A0A0G2YG01</accession>
<evidence type="ECO:0000256" key="23">
    <source>
        <dbReference type="ARBA" id="ARBA00049443"/>
    </source>
</evidence>
<evidence type="ECO:0000256" key="5">
    <source>
        <dbReference type="ARBA" id="ARBA00009183"/>
    </source>
</evidence>
<comment type="function">
    <text evidence="19">Broad spectrum monooxygenase that catalyzes the oxygenation of a wide variety of nitrogen- and sulfur-containing compounds including xenobiotics. Catalyzes the S-oxygenation of hypotaurine to produce taurine, an organic osmolyte involved in cell volume regulation as well as a variety of cytoprotective and developmental processes. In vitro, catalyzes the N-oxygenation of trimethylamine (TMA) to produce trimethylamine N-oxide (TMAO) and could therefore participate to the detoxification of this compound that is generated by the action of gut microbiota from dietary precursors such as choline, choline containing compounds, betaine or L-carnitine.</text>
</comment>
<name>A0A0G2YG01_CERLA</name>
<comment type="catalytic activity">
    <reaction evidence="21">
        <text>hypotaurine + NADPH + O2 + H(+) = taurine + NADP(+) + H2O</text>
        <dbReference type="Rhea" id="RHEA:69819"/>
        <dbReference type="ChEBI" id="CHEBI:15377"/>
        <dbReference type="ChEBI" id="CHEBI:15378"/>
        <dbReference type="ChEBI" id="CHEBI:15379"/>
        <dbReference type="ChEBI" id="CHEBI:57783"/>
        <dbReference type="ChEBI" id="CHEBI:57853"/>
        <dbReference type="ChEBI" id="CHEBI:58349"/>
        <dbReference type="ChEBI" id="CHEBI:507393"/>
        <dbReference type="EC" id="1.14.13.8"/>
    </reaction>
    <physiologicalReaction direction="left-to-right" evidence="21">
        <dbReference type="Rhea" id="RHEA:69820"/>
    </physiologicalReaction>
</comment>
<evidence type="ECO:0000256" key="9">
    <source>
        <dbReference type="ARBA" id="ARBA00022824"/>
    </source>
</evidence>
<keyword evidence="15" id="KW-1133">Transmembrane helix</keyword>
<dbReference type="GO" id="GO:0050660">
    <property type="term" value="F:flavin adenine dinucleotide binding"/>
    <property type="evidence" value="ECO:0007669"/>
    <property type="project" value="InterPro"/>
</dbReference>
<evidence type="ECO:0000256" key="14">
    <source>
        <dbReference type="ARBA" id="ARBA00022857"/>
    </source>
</evidence>
<organism evidence="26">
    <name type="scientific">Cerebratulus lacteus</name>
    <name type="common">Milky ribbon worm</name>
    <name type="synonym">Micrura lactea</name>
    <dbReference type="NCBI Taxonomy" id="6221"/>
    <lineage>
        <taxon>Eukaryota</taxon>
        <taxon>Metazoa</taxon>
        <taxon>Spiralia</taxon>
        <taxon>Lophotrochozoa</taxon>
        <taxon>Nemertea</taxon>
        <taxon>Pilidiophora</taxon>
        <taxon>Heteronemertea</taxon>
        <taxon>Lineidae</taxon>
        <taxon>Cerebratulus</taxon>
    </lineage>
</organism>
<evidence type="ECO:0000256" key="2">
    <source>
        <dbReference type="ARBA" id="ARBA00001974"/>
    </source>
</evidence>
<dbReference type="FunFam" id="3.50.50.60:FF:000159">
    <property type="entry name" value="Dimethylaniline monooxygenase [N-oxide-forming]"/>
    <property type="match status" value="1"/>
</dbReference>
<keyword evidence="17 24" id="KW-0503">Monooxygenase</keyword>
<dbReference type="PRINTS" id="PR00370">
    <property type="entry name" value="FMOXYGENASE"/>
</dbReference>
<comment type="catalytic activity">
    <reaction evidence="23">
        <text>N,N-dimethylaniline + NADPH + O2 + H(+) = N,N-dimethylaniline N-oxide + NADP(+) + H2O</text>
        <dbReference type="Rhea" id="RHEA:24468"/>
        <dbReference type="ChEBI" id="CHEBI:15377"/>
        <dbReference type="ChEBI" id="CHEBI:15378"/>
        <dbReference type="ChEBI" id="CHEBI:15379"/>
        <dbReference type="ChEBI" id="CHEBI:16269"/>
        <dbReference type="ChEBI" id="CHEBI:17735"/>
        <dbReference type="ChEBI" id="CHEBI:57783"/>
        <dbReference type="ChEBI" id="CHEBI:58349"/>
        <dbReference type="EC" id="1.14.13.8"/>
    </reaction>
    <physiologicalReaction direction="left-to-right" evidence="23">
        <dbReference type="Rhea" id="RHEA:24469"/>
    </physiologicalReaction>
</comment>
<evidence type="ECO:0000256" key="3">
    <source>
        <dbReference type="ARBA" id="ARBA00004111"/>
    </source>
</evidence>
<evidence type="ECO:0000256" key="16">
    <source>
        <dbReference type="ARBA" id="ARBA00023002"/>
    </source>
</evidence>
<keyword evidence="16 24" id="KW-0560">Oxidoreductase</keyword>
<evidence type="ECO:0000256" key="20">
    <source>
        <dbReference type="ARBA" id="ARBA00047338"/>
    </source>
</evidence>
<keyword evidence="7 24" id="KW-0285">Flavoprotein</keyword>
<evidence type="ECO:0000256" key="12">
    <source>
        <dbReference type="ARBA" id="ARBA00022843"/>
    </source>
</evidence>
<dbReference type="InterPro" id="IPR050346">
    <property type="entry name" value="FMO-like"/>
</dbReference>
<evidence type="ECO:0000256" key="19">
    <source>
        <dbReference type="ARBA" id="ARBA00045957"/>
    </source>
</evidence>
<keyword evidence="11" id="KW-0460">Magnesium</keyword>
<keyword evidence="12" id="KW-0832">Ubl conjugation</keyword>
<dbReference type="PANTHER" id="PTHR23023">
    <property type="entry name" value="DIMETHYLANILINE MONOOXYGENASE"/>
    <property type="match status" value="1"/>
</dbReference>
<evidence type="ECO:0000256" key="18">
    <source>
        <dbReference type="ARBA" id="ARBA00023136"/>
    </source>
</evidence>
<evidence type="ECO:0000256" key="21">
    <source>
        <dbReference type="ARBA" id="ARBA00048041"/>
    </source>
</evidence>
<evidence type="ECO:0000256" key="25">
    <source>
        <dbReference type="RuleBase" id="RU361177"/>
    </source>
</evidence>
<keyword evidence="9 24" id="KW-0256">Endoplasmic reticulum</keyword>
<keyword evidence="6" id="KW-1017">Isopeptide bond</keyword>
<evidence type="ECO:0000256" key="6">
    <source>
        <dbReference type="ARBA" id="ARBA00022499"/>
    </source>
</evidence>
<comment type="similarity">
    <text evidence="5 24 25">Belongs to the FMO family.</text>
</comment>
<dbReference type="GO" id="GO:0005789">
    <property type="term" value="C:endoplasmic reticulum membrane"/>
    <property type="evidence" value="ECO:0007669"/>
    <property type="project" value="UniProtKB-SubCell"/>
</dbReference>
<dbReference type="EMBL" id="KP311694">
    <property type="protein sequence ID" value="AKI85312.1"/>
    <property type="molecule type" value="mRNA"/>
</dbReference>
<keyword evidence="10 24" id="KW-0274">FAD</keyword>
<evidence type="ECO:0000313" key="26">
    <source>
        <dbReference type="EMBL" id="AKI85312.1"/>
    </source>
</evidence>
<evidence type="ECO:0000256" key="10">
    <source>
        <dbReference type="ARBA" id="ARBA00022827"/>
    </source>
</evidence>
<comment type="cofactor">
    <cofactor evidence="2 24 25">
        <name>FAD</name>
        <dbReference type="ChEBI" id="CHEBI:57692"/>
    </cofactor>
</comment>
<dbReference type="Pfam" id="PF00743">
    <property type="entry name" value="FMO-like"/>
    <property type="match status" value="1"/>
</dbReference>
<dbReference type="GO" id="GO:0050661">
    <property type="term" value="F:NADP binding"/>
    <property type="evidence" value="ECO:0007669"/>
    <property type="project" value="InterPro"/>
</dbReference>
<keyword evidence="14 24" id="KW-0521">NADP</keyword>
<dbReference type="InterPro" id="IPR020946">
    <property type="entry name" value="Flavin_mOase-like"/>
</dbReference>
<dbReference type="Gene3D" id="3.50.50.60">
    <property type="entry name" value="FAD/NAD(P)-binding domain"/>
    <property type="match status" value="1"/>
</dbReference>
<dbReference type="SUPFAM" id="SSF51905">
    <property type="entry name" value="FAD/NAD(P)-binding domain"/>
    <property type="match status" value="2"/>
</dbReference>
<keyword evidence="18 24" id="KW-0472">Membrane</keyword>
<evidence type="ECO:0000256" key="17">
    <source>
        <dbReference type="ARBA" id="ARBA00023033"/>
    </source>
</evidence>
<dbReference type="InterPro" id="IPR002254">
    <property type="entry name" value="Flavin_mOase_2"/>
</dbReference>
<dbReference type="GO" id="GO:0047822">
    <property type="term" value="F:hypotaurine monooxygenase activity"/>
    <property type="evidence" value="ECO:0007669"/>
    <property type="project" value="RHEA"/>
</dbReference>
<dbReference type="InterPro" id="IPR036188">
    <property type="entry name" value="FAD/NAD-bd_sf"/>
</dbReference>
<dbReference type="InterPro" id="IPR000960">
    <property type="entry name" value="Flavin_mOase"/>
</dbReference>
<dbReference type="EC" id="1.-.-.-" evidence="25"/>
<keyword evidence="13" id="KW-0492">Microsome</keyword>
<dbReference type="PIRSF" id="PIRSF000332">
    <property type="entry name" value="FMO"/>
    <property type="match status" value="1"/>
</dbReference>
<evidence type="ECO:0000256" key="11">
    <source>
        <dbReference type="ARBA" id="ARBA00022842"/>
    </source>
</evidence>
<evidence type="ECO:0000256" key="4">
    <source>
        <dbReference type="ARBA" id="ARBA00004389"/>
    </source>
</evidence>
<comment type="catalytic activity">
    <reaction evidence="20">
        <text>hypotaurine + NADH + O2 + H(+) = taurine + NAD(+) + H2O</text>
        <dbReference type="Rhea" id="RHEA:74111"/>
        <dbReference type="ChEBI" id="CHEBI:15377"/>
        <dbReference type="ChEBI" id="CHEBI:15378"/>
        <dbReference type="ChEBI" id="CHEBI:15379"/>
        <dbReference type="ChEBI" id="CHEBI:57540"/>
        <dbReference type="ChEBI" id="CHEBI:57853"/>
        <dbReference type="ChEBI" id="CHEBI:57945"/>
        <dbReference type="ChEBI" id="CHEBI:507393"/>
        <dbReference type="EC" id="1.14.13.8"/>
    </reaction>
    <physiologicalReaction direction="left-to-right" evidence="20">
        <dbReference type="Rhea" id="RHEA:74112"/>
    </physiologicalReaction>
</comment>
<evidence type="ECO:0000256" key="24">
    <source>
        <dbReference type="PIRNR" id="PIRNR000332"/>
    </source>
</evidence>
<proteinExistence type="evidence at transcript level"/>
<comment type="catalytic activity">
    <reaction evidence="22">
        <text>trimethylamine + NADPH + O2 = trimethylamine N-oxide + NADP(+) + H2O</text>
        <dbReference type="Rhea" id="RHEA:31979"/>
        <dbReference type="ChEBI" id="CHEBI:15377"/>
        <dbReference type="ChEBI" id="CHEBI:15379"/>
        <dbReference type="ChEBI" id="CHEBI:15724"/>
        <dbReference type="ChEBI" id="CHEBI:57783"/>
        <dbReference type="ChEBI" id="CHEBI:58349"/>
        <dbReference type="ChEBI" id="CHEBI:58389"/>
        <dbReference type="EC" id="1.14.13.148"/>
    </reaction>
    <physiologicalReaction direction="left-to-right" evidence="22">
        <dbReference type="Rhea" id="RHEA:31980"/>
    </physiologicalReaction>
</comment>
<dbReference type="PRINTS" id="PR01122">
    <property type="entry name" value="FMOXYGENASE2"/>
</dbReference>
<protein>
    <recommendedName>
        <fullName evidence="25">Flavin-containing monooxygenase</fullName>
        <ecNumber evidence="25">1.-.-.-</ecNumber>
    </recommendedName>
</protein>
<evidence type="ECO:0000256" key="8">
    <source>
        <dbReference type="ARBA" id="ARBA00022692"/>
    </source>
</evidence>
<dbReference type="GO" id="GO:0004499">
    <property type="term" value="F:N,N-dimethylaniline monooxygenase activity"/>
    <property type="evidence" value="ECO:0007669"/>
    <property type="project" value="UniProtKB-UniRule"/>
</dbReference>
<dbReference type="GO" id="GO:0034899">
    <property type="term" value="F:trimethylamine monooxygenase activity"/>
    <property type="evidence" value="ECO:0007669"/>
    <property type="project" value="UniProtKB-EC"/>
</dbReference>
<comment type="subcellular location">
    <subcellularLocation>
        <location evidence="4">Endoplasmic reticulum membrane</location>
        <topology evidence="4">Single-pass membrane protein</topology>
    </subcellularLocation>
    <subcellularLocation>
        <location evidence="3">Microsome membrane</location>
        <topology evidence="3">Single-pass membrane protein</topology>
    </subcellularLocation>
</comment>
<reference evidence="26" key="1">
    <citation type="submission" date="2014-12" db="EMBL/GenBank/DDBJ databases">
        <authorList>
            <person name="Youngblom J.J."/>
            <person name="Evanoff D."/>
            <person name="Rodriguez G."/>
            <person name="Montes S."/>
            <person name="Virk N."/>
            <person name="Bun R."/>
        </authorList>
    </citation>
    <scope>NUCLEOTIDE SEQUENCE</scope>
</reference>
<keyword evidence="8" id="KW-0812">Transmembrane</keyword>
<comment type="cofactor">
    <cofactor evidence="1">
        <name>Mg(2+)</name>
        <dbReference type="ChEBI" id="CHEBI:18420"/>
    </cofactor>
</comment>
<evidence type="ECO:0000256" key="15">
    <source>
        <dbReference type="ARBA" id="ARBA00022989"/>
    </source>
</evidence>
<evidence type="ECO:0000256" key="13">
    <source>
        <dbReference type="ARBA" id="ARBA00022848"/>
    </source>
</evidence>
<evidence type="ECO:0000256" key="22">
    <source>
        <dbReference type="ARBA" id="ARBA00048088"/>
    </source>
</evidence>
<sequence>MPGQVRKKVAIIGAGVGGLVSIKSCLEEGLKPTCFEQLDKIGGVWNFTEEYIPGQGGCVYDTLRTNVSKELMSISDFPMPPETDAFPSHREVYHYLQDYANHFGLTKHIQFCTIVISIKKARDYKTTGNWDVTYLHREDFRLWEKFEATDMRVETFNAVMVCNGRHALPSQPHISGEDTFRGVYIHSLKYRSSNTTAFWDRRVLVVGNAHSAGDIAVAASGYAAKTIISIGRGTWILPKFQPNGLPFDLNLRRVLYYLPESIVGRVMERQANSNMDHKKFNVAPPGGPLHSALMVNQDISLAIQDGRIIVKPTLIGFRGNVAMFNDGTEDEVDTVVMATGFEYDYSFVEMDADEEGINKILYRQMWPATLPHASVALIGCLSARGAAIPSLELQARWAARVYAGHLQLPDNETMLNEANERARRMREWFGRDRLIPAPNGIVYQDQLAAEIGAKPDFFKLLFKSPHLAYLCYFGPAFSAQYRLLGPHAWDGAPAACKAAYNNTILGCHKYVKTNEGEGTSWKLMAAVGMCGVTVWLCYSLGHD</sequence>
<evidence type="ECO:0000256" key="1">
    <source>
        <dbReference type="ARBA" id="ARBA00001946"/>
    </source>
</evidence>